<sequence length="69" mass="7753">MQSNSMEINLDHDPTILTGRVAELAISIRDHQHHFAMPIKPNPHELFHVPDLSLLRIKTNLGTGFLSGE</sequence>
<protein>
    <submittedName>
        <fullName evidence="1">Uncharacterized protein</fullName>
    </submittedName>
</protein>
<reference evidence="1 2" key="2">
    <citation type="journal article" date="2022" name="Mol. Ecol. Resour.">
        <title>The genomes of chicory, endive, great burdock and yacon provide insights into Asteraceae paleo-polyploidization history and plant inulin production.</title>
        <authorList>
            <person name="Fan W."/>
            <person name="Wang S."/>
            <person name="Wang H."/>
            <person name="Wang A."/>
            <person name="Jiang F."/>
            <person name="Liu H."/>
            <person name="Zhao H."/>
            <person name="Xu D."/>
            <person name="Zhang Y."/>
        </authorList>
    </citation>
    <scope>NUCLEOTIDE SEQUENCE [LARGE SCALE GENOMIC DNA]</scope>
    <source>
        <strain evidence="2">cv. Niubang</strain>
    </source>
</reference>
<proteinExistence type="predicted"/>
<evidence type="ECO:0000313" key="2">
    <source>
        <dbReference type="Proteomes" id="UP001055879"/>
    </source>
</evidence>
<organism evidence="1 2">
    <name type="scientific">Arctium lappa</name>
    <name type="common">Greater burdock</name>
    <name type="synonym">Lappa major</name>
    <dbReference type="NCBI Taxonomy" id="4217"/>
    <lineage>
        <taxon>Eukaryota</taxon>
        <taxon>Viridiplantae</taxon>
        <taxon>Streptophyta</taxon>
        <taxon>Embryophyta</taxon>
        <taxon>Tracheophyta</taxon>
        <taxon>Spermatophyta</taxon>
        <taxon>Magnoliopsida</taxon>
        <taxon>eudicotyledons</taxon>
        <taxon>Gunneridae</taxon>
        <taxon>Pentapetalae</taxon>
        <taxon>asterids</taxon>
        <taxon>campanulids</taxon>
        <taxon>Asterales</taxon>
        <taxon>Asteraceae</taxon>
        <taxon>Carduoideae</taxon>
        <taxon>Cardueae</taxon>
        <taxon>Arctiinae</taxon>
        <taxon>Arctium</taxon>
    </lineage>
</organism>
<reference evidence="2" key="1">
    <citation type="journal article" date="2022" name="Mol. Ecol. Resour.">
        <title>The genomes of chicory, endive, great burdock and yacon provide insights into Asteraceae palaeo-polyploidization history and plant inulin production.</title>
        <authorList>
            <person name="Fan W."/>
            <person name="Wang S."/>
            <person name="Wang H."/>
            <person name="Wang A."/>
            <person name="Jiang F."/>
            <person name="Liu H."/>
            <person name="Zhao H."/>
            <person name="Xu D."/>
            <person name="Zhang Y."/>
        </authorList>
    </citation>
    <scope>NUCLEOTIDE SEQUENCE [LARGE SCALE GENOMIC DNA]</scope>
    <source>
        <strain evidence="2">cv. Niubang</strain>
    </source>
</reference>
<dbReference type="EMBL" id="CM042047">
    <property type="protein sequence ID" value="KAI3772922.1"/>
    <property type="molecule type" value="Genomic_DNA"/>
</dbReference>
<dbReference type="Proteomes" id="UP001055879">
    <property type="component" value="Linkage Group LG01"/>
</dbReference>
<gene>
    <name evidence="1" type="ORF">L6452_04117</name>
</gene>
<comment type="caution">
    <text evidence="1">The sequence shown here is derived from an EMBL/GenBank/DDBJ whole genome shotgun (WGS) entry which is preliminary data.</text>
</comment>
<name>A0ACB9FP25_ARCLA</name>
<evidence type="ECO:0000313" key="1">
    <source>
        <dbReference type="EMBL" id="KAI3772922.1"/>
    </source>
</evidence>
<keyword evidence="2" id="KW-1185">Reference proteome</keyword>
<accession>A0ACB9FP25</accession>